<gene>
    <name evidence="1" type="ORF">F5876DRAFT_69034</name>
</gene>
<proteinExistence type="predicted"/>
<evidence type="ECO:0000313" key="1">
    <source>
        <dbReference type="EMBL" id="KAJ3806344.1"/>
    </source>
</evidence>
<keyword evidence="2" id="KW-1185">Reference proteome</keyword>
<comment type="caution">
    <text evidence="1">The sequence shown here is derived from an EMBL/GenBank/DDBJ whole genome shotgun (WGS) entry which is preliminary data.</text>
</comment>
<name>A0ACC1TNP3_9AGAR</name>
<accession>A0ACC1TNP3</accession>
<reference evidence="1" key="1">
    <citation type="submission" date="2022-09" db="EMBL/GenBank/DDBJ databases">
        <title>A Global Phylogenomic Analysis of the Shiitake Genus Lentinula.</title>
        <authorList>
            <consortium name="DOE Joint Genome Institute"/>
            <person name="Sierra-Patev S."/>
            <person name="Min B."/>
            <person name="Naranjo-Ortiz M."/>
            <person name="Looney B."/>
            <person name="Konkel Z."/>
            <person name="Slot J.C."/>
            <person name="Sakamoto Y."/>
            <person name="Steenwyk J.L."/>
            <person name="Rokas A."/>
            <person name="Carro J."/>
            <person name="Camarero S."/>
            <person name="Ferreira P."/>
            <person name="Molpeceres G."/>
            <person name="Ruiz-Duenas F.J."/>
            <person name="Serrano A."/>
            <person name="Henrissat B."/>
            <person name="Drula E."/>
            <person name="Hughes K.W."/>
            <person name="Mata J.L."/>
            <person name="Ishikawa N.K."/>
            <person name="Vargas-Isla R."/>
            <person name="Ushijima S."/>
            <person name="Smith C.A."/>
            <person name="Ahrendt S."/>
            <person name="Andreopoulos W."/>
            <person name="He G."/>
            <person name="Labutti K."/>
            <person name="Lipzen A."/>
            <person name="Ng V."/>
            <person name="Riley R."/>
            <person name="Sandor L."/>
            <person name="Barry K."/>
            <person name="Martinez A.T."/>
            <person name="Xiao Y."/>
            <person name="Gibbons J.G."/>
            <person name="Terashima K."/>
            <person name="Grigoriev I.V."/>
            <person name="Hibbett D.S."/>
        </authorList>
    </citation>
    <scope>NUCLEOTIDE SEQUENCE</scope>
    <source>
        <strain evidence="1">TMI1499</strain>
    </source>
</reference>
<dbReference type="Proteomes" id="UP001163835">
    <property type="component" value="Unassembled WGS sequence"/>
</dbReference>
<dbReference type="EMBL" id="MU795439">
    <property type="protein sequence ID" value="KAJ3806344.1"/>
    <property type="molecule type" value="Genomic_DNA"/>
</dbReference>
<sequence length="327" mass="34661">MSQLIANVSAAYRFFDNKAAVGGVFGAAGLIFLIVLLAIALKIVRYRSRRKFEKDLDEQVQQEVRSGTPLFGLGKEDDGLSIMGGRAGVISDPEKAAYADSGYGHPNTAASYPTYGGSAPPQAAQPAYYSPNVYSSRRNPSRGQSQDFNYRDGGLSRVDSRGSARSYGTLNQPPMNPFGSSQSISAGANAPAFAPATFAAHYGEYRHASPAPSSQSWQSHNQAFGARPGTPSALTPGGRSNSIPALPRNVYTPQHGQSDSPTVLARYNPSHSSRTSGDGYGADAYITGRITQIQTQNVGSLGVGPAYGKEPPSPNVPLPNPFDQRDR</sequence>
<organism evidence="1 2">
    <name type="scientific">Lentinula aff. lateritia</name>
    <dbReference type="NCBI Taxonomy" id="2804960"/>
    <lineage>
        <taxon>Eukaryota</taxon>
        <taxon>Fungi</taxon>
        <taxon>Dikarya</taxon>
        <taxon>Basidiomycota</taxon>
        <taxon>Agaricomycotina</taxon>
        <taxon>Agaricomycetes</taxon>
        <taxon>Agaricomycetidae</taxon>
        <taxon>Agaricales</taxon>
        <taxon>Marasmiineae</taxon>
        <taxon>Omphalotaceae</taxon>
        <taxon>Lentinula</taxon>
    </lineage>
</organism>
<evidence type="ECO:0000313" key="2">
    <source>
        <dbReference type="Proteomes" id="UP001163835"/>
    </source>
</evidence>
<protein>
    <submittedName>
        <fullName evidence="1">Uncharacterized protein</fullName>
    </submittedName>
</protein>